<gene>
    <name evidence="10" type="ordered locus">Q7A_84</name>
</gene>
<evidence type="ECO:0000256" key="6">
    <source>
        <dbReference type="ARBA" id="ARBA00022989"/>
    </source>
</evidence>
<dbReference type="PANTHER" id="PTHR42751:SF1">
    <property type="entry name" value="CATION_PROTON ANTIPORTER YBAL-RELATED"/>
    <property type="match status" value="1"/>
</dbReference>
<dbReference type="KEGG" id="mej:Q7A_84"/>
<accession>I1XEX6</accession>
<dbReference type="STRING" id="754476.Q7A_84"/>
<dbReference type="GO" id="GO:0015297">
    <property type="term" value="F:antiporter activity"/>
    <property type="evidence" value="ECO:0007669"/>
    <property type="project" value="UniProtKB-KW"/>
</dbReference>
<dbReference type="InterPro" id="IPR038770">
    <property type="entry name" value="Na+/solute_symporter_sf"/>
</dbReference>
<organism evidence="10 11">
    <name type="scientific">Methylophaga nitratireducenticrescens</name>
    <dbReference type="NCBI Taxonomy" id="754476"/>
    <lineage>
        <taxon>Bacteria</taxon>
        <taxon>Pseudomonadati</taxon>
        <taxon>Pseudomonadota</taxon>
        <taxon>Gammaproteobacteria</taxon>
        <taxon>Thiotrichales</taxon>
        <taxon>Piscirickettsiaceae</taxon>
        <taxon>Methylophaga</taxon>
    </lineage>
</organism>
<dbReference type="Gene3D" id="1.20.1530.20">
    <property type="match status" value="1"/>
</dbReference>
<dbReference type="AlphaFoldDB" id="I1XEX6"/>
<evidence type="ECO:0000313" key="11">
    <source>
        <dbReference type="Proteomes" id="UP000009144"/>
    </source>
</evidence>
<dbReference type="PANTHER" id="PTHR42751">
    <property type="entry name" value="SODIUM/HYDROGEN EXCHANGER FAMILY/TRKA DOMAIN PROTEIN"/>
    <property type="match status" value="1"/>
</dbReference>
<reference evidence="10 11" key="1">
    <citation type="journal article" date="2012" name="J. Bacteriol.">
        <title>Complete genome sequences of Methylophaga sp. strain JAM1 and Methylophaga sp. strain JAM7.</title>
        <authorList>
            <person name="Villeneuve C."/>
            <person name="Martineau C."/>
            <person name="Mauffrey F."/>
            <person name="Villemur R."/>
        </authorList>
    </citation>
    <scope>NUCLEOTIDE SEQUENCE [LARGE SCALE GENOMIC DNA]</scope>
    <source>
        <strain evidence="10 11">JAM1</strain>
    </source>
</reference>
<dbReference type="HOGENOM" id="CLU_005126_12_0_6"/>
<evidence type="ECO:0000259" key="9">
    <source>
        <dbReference type="PROSITE" id="PS51201"/>
    </source>
</evidence>
<name>I1XEX6_METNJ</name>
<dbReference type="Gene3D" id="3.40.50.720">
    <property type="entry name" value="NAD(P)-binding Rossmann-like Domain"/>
    <property type="match status" value="1"/>
</dbReference>
<dbReference type="eggNOG" id="COG1226">
    <property type="taxonomic scope" value="Bacteria"/>
</dbReference>
<feature type="domain" description="RCK N-terminal" evidence="9">
    <location>
        <begin position="385"/>
        <end position="503"/>
    </location>
</feature>
<dbReference type="PROSITE" id="PS51201">
    <property type="entry name" value="RCK_N"/>
    <property type="match status" value="1"/>
</dbReference>
<dbReference type="InterPro" id="IPR036291">
    <property type="entry name" value="NAD(P)-bd_dom_sf"/>
</dbReference>
<keyword evidence="6" id="KW-1133">Transmembrane helix</keyword>
<dbReference type="GO" id="GO:1902600">
    <property type="term" value="P:proton transmembrane transport"/>
    <property type="evidence" value="ECO:0007669"/>
    <property type="project" value="InterPro"/>
</dbReference>
<dbReference type="Pfam" id="PF02254">
    <property type="entry name" value="TrkA_N"/>
    <property type="match status" value="1"/>
</dbReference>
<sequence>MEPAYFIYAFAGGLLAMILRLPPLAGFLAAGFLLNYSGYELTPTLTAIANLGVTLLLFTIGLKLNIRTLLQSEVWGVASLHITLSSLLFVGILGLLKFGGIFLMQSTDWTAIVILAFALSFSSTVFAVKVLEERSETQSFYGRVAIGILIMQDIFAVIFLSATTGTLPSVWALALFLLIPAAPVLRRLLDRLGHGEMQVLFGFVLALVLGYKLFELVGLKGDLGALIMGVLLAPHKTSANLARSLFNIKELFLVGFFLSIGLTALPGWEHFGLALLLLVLLPLKTLLFVMMFPRFRLRIRTSVLTSLTLTNYSEFGLIVAALALSEGWLSNDWMVILSLSVAMSFVVSAILNNYNERVYQLSKSRLTEVPTDQLHSHDKPIELNSTQVVILGMGKIGRGAYQRLEQKYGLKVLGVDNDENKISRLTDGFKIVEGDAVDSDFWDKLLMSEQIQLVVLAMPHHAGNVYALKQLRGRDFKGHVTAIVEYPDEVERLKELGADEVFEVYEGAGLSLADQAMQRIEIRD</sequence>
<evidence type="ECO:0000313" key="10">
    <source>
        <dbReference type="EMBL" id="AFI82945.1"/>
    </source>
</evidence>
<evidence type="ECO:0000256" key="3">
    <source>
        <dbReference type="ARBA" id="ARBA00022448"/>
    </source>
</evidence>
<comment type="similarity">
    <text evidence="2">Belongs to the monovalent cation:proton antiporter 2 (CPA2) transporter (TC 2.A.37) family.</text>
</comment>
<evidence type="ECO:0000256" key="1">
    <source>
        <dbReference type="ARBA" id="ARBA00004141"/>
    </source>
</evidence>
<dbReference type="InterPro" id="IPR006153">
    <property type="entry name" value="Cation/H_exchanger_TM"/>
</dbReference>
<dbReference type="PATRIC" id="fig|754476.3.peg.83"/>
<evidence type="ECO:0000256" key="8">
    <source>
        <dbReference type="ARBA" id="ARBA00023136"/>
    </source>
</evidence>
<dbReference type="RefSeq" id="WP_014705321.1">
    <property type="nucleotide sequence ID" value="NC_017857.3"/>
</dbReference>
<dbReference type="GO" id="GO:0006813">
    <property type="term" value="P:potassium ion transport"/>
    <property type="evidence" value="ECO:0007669"/>
    <property type="project" value="InterPro"/>
</dbReference>
<keyword evidence="5" id="KW-0812">Transmembrane</keyword>
<keyword evidence="7" id="KW-0406">Ion transport</keyword>
<keyword evidence="4" id="KW-0050">Antiport</keyword>
<dbReference type="Proteomes" id="UP000009144">
    <property type="component" value="Chromosome"/>
</dbReference>
<keyword evidence="8" id="KW-0472">Membrane</keyword>
<evidence type="ECO:0000256" key="2">
    <source>
        <dbReference type="ARBA" id="ARBA00005551"/>
    </source>
</evidence>
<dbReference type="EMBL" id="CP003390">
    <property type="protein sequence ID" value="AFI82945.1"/>
    <property type="molecule type" value="Genomic_DNA"/>
</dbReference>
<reference evidence="10 11" key="2">
    <citation type="journal article" date="2013" name="Int. J. Syst. Evol. Microbiol.">
        <title>Methylophaga nitratireducenticrescens sp. nov. and Methylophaga frappieri sp. nov., isolated from the biofilm of the methanol-fed denitrification system treating the seawater at the Montreal Biodome.</title>
        <authorList>
            <person name="Villeneuve C."/>
            <person name="Martineau C."/>
            <person name="Mauffrey F."/>
            <person name="Villemur R."/>
        </authorList>
    </citation>
    <scope>NUCLEOTIDE SEQUENCE [LARGE SCALE GENOMIC DNA]</scope>
    <source>
        <strain evidence="10 11">JAM1</strain>
    </source>
</reference>
<comment type="subcellular location">
    <subcellularLocation>
        <location evidence="1">Membrane</location>
        <topology evidence="1">Multi-pass membrane protein</topology>
    </subcellularLocation>
</comment>
<evidence type="ECO:0000256" key="7">
    <source>
        <dbReference type="ARBA" id="ARBA00023065"/>
    </source>
</evidence>
<dbReference type="eggNOG" id="COG4651">
    <property type="taxonomic scope" value="Bacteria"/>
</dbReference>
<dbReference type="GO" id="GO:0016020">
    <property type="term" value="C:membrane"/>
    <property type="evidence" value="ECO:0007669"/>
    <property type="project" value="UniProtKB-SubCell"/>
</dbReference>
<keyword evidence="11" id="KW-1185">Reference proteome</keyword>
<keyword evidence="3" id="KW-0813">Transport</keyword>
<protein>
    <submittedName>
        <fullName evidence="10">KefB-like protein</fullName>
    </submittedName>
</protein>
<evidence type="ECO:0000256" key="4">
    <source>
        <dbReference type="ARBA" id="ARBA00022449"/>
    </source>
</evidence>
<dbReference type="SUPFAM" id="SSF51735">
    <property type="entry name" value="NAD(P)-binding Rossmann-fold domains"/>
    <property type="match status" value="1"/>
</dbReference>
<dbReference type="InterPro" id="IPR003148">
    <property type="entry name" value="RCK_N"/>
</dbReference>
<evidence type="ECO:0000256" key="5">
    <source>
        <dbReference type="ARBA" id="ARBA00022692"/>
    </source>
</evidence>
<proteinExistence type="inferred from homology"/>
<dbReference type="Pfam" id="PF00999">
    <property type="entry name" value="Na_H_Exchanger"/>
    <property type="match status" value="1"/>
</dbReference>